<evidence type="ECO:0000313" key="13">
    <source>
        <dbReference type="EMBL" id="CCD14857.1"/>
    </source>
</evidence>
<protein>
    <recommendedName>
        <fullName evidence="11">Calcium uniporter protein C-terminal domain-containing protein</fullName>
    </recommendedName>
</protein>
<evidence type="ECO:0000256" key="5">
    <source>
        <dbReference type="ARBA" id="ARBA00022692"/>
    </source>
</evidence>
<evidence type="ECO:0000313" key="12">
    <source>
        <dbReference type="EMBL" id="CCC95026.1"/>
    </source>
</evidence>
<dbReference type="EMBL" id="HE575324">
    <property type="protein sequence ID" value="CCC95026.1"/>
    <property type="molecule type" value="Genomic_DNA"/>
</dbReference>
<dbReference type="EMBL" id="CAEQ01001675">
    <property type="protein sequence ID" value="CCD14857.1"/>
    <property type="molecule type" value="Genomic_DNA"/>
</dbReference>
<dbReference type="VEuPathDB" id="TriTrypDB:TcIL3000.11.4310"/>
<keyword evidence="3" id="KW-0813">Transport</keyword>
<evidence type="ECO:0000256" key="4">
    <source>
        <dbReference type="ARBA" id="ARBA00022568"/>
    </source>
</evidence>
<evidence type="ECO:0000256" key="1">
    <source>
        <dbReference type="ARBA" id="ARBA00004141"/>
    </source>
</evidence>
<dbReference type="Proteomes" id="UP000000702">
    <property type="component" value="Unassembled WGS sequence"/>
</dbReference>
<name>F9WC65_TRYCI</name>
<keyword evidence="14" id="KW-1185">Reference proteome</keyword>
<keyword evidence="8" id="KW-0406">Ion transport</keyword>
<feature type="transmembrane region" description="Helical" evidence="10">
    <location>
        <begin position="181"/>
        <end position="199"/>
    </location>
</feature>
<dbReference type="OMA" id="ELTWEAM"/>
<dbReference type="GO" id="GO:0051560">
    <property type="term" value="P:mitochondrial calcium ion homeostasis"/>
    <property type="evidence" value="ECO:0007669"/>
    <property type="project" value="InterPro"/>
</dbReference>
<dbReference type="GO" id="GO:0015292">
    <property type="term" value="F:uniporter activity"/>
    <property type="evidence" value="ECO:0007669"/>
    <property type="project" value="TreeGrafter"/>
</dbReference>
<dbReference type="GO" id="GO:1990246">
    <property type="term" value="C:uniplex complex"/>
    <property type="evidence" value="ECO:0007669"/>
    <property type="project" value="TreeGrafter"/>
</dbReference>
<dbReference type="GO" id="GO:0005262">
    <property type="term" value="F:calcium channel activity"/>
    <property type="evidence" value="ECO:0007669"/>
    <property type="project" value="TreeGrafter"/>
</dbReference>
<reference evidence="13 14" key="2">
    <citation type="journal article" date="2012" name="Proc. Natl. Acad. Sci. U.S.A.">
        <title>Antigenic diversity is generated by distinct evolutionary mechanisms in African trypanosome species.</title>
        <authorList>
            <person name="Jackson A.P."/>
            <person name="Berry A."/>
            <person name="Aslett M."/>
            <person name="Allison H.C."/>
            <person name="Burton P."/>
            <person name="Vavrova-Anderson J."/>
            <person name="Brown R."/>
            <person name="Browne H."/>
            <person name="Corton N."/>
            <person name="Hauser H."/>
            <person name="Gamble J."/>
            <person name="Gilderthorp R."/>
            <person name="Marcello L."/>
            <person name="McQuillan J."/>
            <person name="Otto T.D."/>
            <person name="Quail M.A."/>
            <person name="Sanders M.J."/>
            <person name="van Tonder A."/>
            <person name="Ginger M.L."/>
            <person name="Field M.C."/>
            <person name="Barry J.D."/>
            <person name="Hertz-Fowler C."/>
            <person name="Berriman M."/>
        </authorList>
    </citation>
    <scope>NUCLEOTIDE SEQUENCE [LARGE SCALE GENOMIC DNA]</scope>
    <source>
        <strain evidence="13 14">IL3000</strain>
    </source>
</reference>
<evidence type="ECO:0000256" key="10">
    <source>
        <dbReference type="SAM" id="Phobius"/>
    </source>
</evidence>
<sequence length="249" mass="28383">MRRVVSTLAGRCKGPATRHFPAGYYPLAHLQQRVCCSTAKGGEERNISKDDDGNCLSFIPQSQLTRTSLPLYHSRATSEAPSSLNVAVIADVDAFNRLVESVFTSNEKGVNSVIRDLKDAWRYQIEAIAPKVVAKHRIDDHINNIYAPLLRYMIAVLLVGQFIVFFHWVFVVFDWNLVEPITYFIGYTTVWISLVLHCYSPRGLSLEAVLAERRRGVLYKRAHIDGKRVERHLKHLSDVESQLRRYGKV</sequence>
<feature type="domain" description="Calcium uniporter protein C-terminal" evidence="11">
    <location>
        <begin position="86"/>
        <end position="220"/>
    </location>
</feature>
<keyword evidence="4" id="KW-0109">Calcium transport</keyword>
<evidence type="ECO:0000256" key="6">
    <source>
        <dbReference type="ARBA" id="ARBA00022837"/>
    </source>
</evidence>
<reference evidence="14" key="1">
    <citation type="submission" date="2011-07" db="EMBL/GenBank/DDBJ databases">
        <title>Divergent evolution of antigenic variation in African trypanosomes.</title>
        <authorList>
            <person name="Jackson A.P."/>
            <person name="Berry A."/>
            <person name="Allison H.C."/>
            <person name="Burton P."/>
            <person name="Anderson J."/>
            <person name="Aslett M."/>
            <person name="Brown R."/>
            <person name="Corton N."/>
            <person name="Harris D."/>
            <person name="Hauser H."/>
            <person name="Gamble J."/>
            <person name="Gilderthorp R."/>
            <person name="McQuillan J."/>
            <person name="Quail M.A."/>
            <person name="Sanders M."/>
            <person name="Van Tonder A."/>
            <person name="Ginger M.L."/>
            <person name="Donelson J.E."/>
            <person name="Field M.C."/>
            <person name="Barry J.D."/>
            <person name="Berriman M."/>
            <person name="Hertz-Fowler C."/>
        </authorList>
    </citation>
    <scope>NUCLEOTIDE SEQUENCE [LARGE SCALE GENOMIC DNA]</scope>
    <source>
        <strain evidence="14">IL3000</strain>
    </source>
</reference>
<dbReference type="PANTHER" id="PTHR13462">
    <property type="entry name" value="CALCIUM UNIPORTER PROTEIN, MITOCHONDRIAL"/>
    <property type="match status" value="1"/>
</dbReference>
<organism evidence="13 14">
    <name type="scientific">Trypanosoma congolense (strain IL3000)</name>
    <dbReference type="NCBI Taxonomy" id="1068625"/>
    <lineage>
        <taxon>Eukaryota</taxon>
        <taxon>Discoba</taxon>
        <taxon>Euglenozoa</taxon>
        <taxon>Kinetoplastea</taxon>
        <taxon>Metakinetoplastina</taxon>
        <taxon>Trypanosomatida</taxon>
        <taxon>Trypanosomatidae</taxon>
        <taxon>Trypanosoma</taxon>
        <taxon>Nannomonas</taxon>
    </lineage>
</organism>
<evidence type="ECO:0000256" key="8">
    <source>
        <dbReference type="ARBA" id="ARBA00023065"/>
    </source>
</evidence>
<keyword evidence="7 10" id="KW-1133">Transmembrane helix</keyword>
<dbReference type="GO" id="GO:0036444">
    <property type="term" value="P:calcium import into the mitochondrion"/>
    <property type="evidence" value="ECO:0007669"/>
    <property type="project" value="TreeGrafter"/>
</dbReference>
<dbReference type="Pfam" id="PF04678">
    <property type="entry name" value="MCU"/>
    <property type="match status" value="1"/>
</dbReference>
<evidence type="ECO:0000256" key="7">
    <source>
        <dbReference type="ARBA" id="ARBA00022989"/>
    </source>
</evidence>
<evidence type="ECO:0000256" key="2">
    <source>
        <dbReference type="ARBA" id="ARBA00005653"/>
    </source>
</evidence>
<evidence type="ECO:0000259" key="11">
    <source>
        <dbReference type="Pfam" id="PF04678"/>
    </source>
</evidence>
<keyword evidence="6" id="KW-0106">Calcium</keyword>
<evidence type="ECO:0000256" key="9">
    <source>
        <dbReference type="ARBA" id="ARBA00023136"/>
    </source>
</evidence>
<keyword evidence="5 10" id="KW-0812">Transmembrane</keyword>
<proteinExistence type="inferred from homology"/>
<keyword evidence="9 10" id="KW-0472">Membrane</keyword>
<dbReference type="VEuPathDB" id="TriTrypDB:TcIL3000_0_54340"/>
<gene>
    <name evidence="13" type="ORF">TCIL3000_0_54340</name>
    <name evidence="12" type="ORF">TCIL3000_11_4310</name>
</gene>
<accession>F9WC65</accession>
<dbReference type="AlphaFoldDB" id="F9WC65"/>
<comment type="subcellular location">
    <subcellularLocation>
        <location evidence="1">Membrane</location>
        <topology evidence="1">Multi-pass membrane protein</topology>
    </subcellularLocation>
</comment>
<evidence type="ECO:0000313" key="14">
    <source>
        <dbReference type="Proteomes" id="UP000000702"/>
    </source>
</evidence>
<dbReference type="InterPro" id="IPR006769">
    <property type="entry name" value="MCU_C"/>
</dbReference>
<dbReference type="InterPro" id="IPR039055">
    <property type="entry name" value="MCU_fam"/>
</dbReference>
<evidence type="ECO:0000256" key="3">
    <source>
        <dbReference type="ARBA" id="ARBA00022448"/>
    </source>
</evidence>
<feature type="transmembrane region" description="Helical" evidence="10">
    <location>
        <begin position="149"/>
        <end position="169"/>
    </location>
</feature>
<comment type="similarity">
    <text evidence="2">Belongs to the MCU (TC 1.A.77) family.</text>
</comment>
<dbReference type="PANTHER" id="PTHR13462:SF46">
    <property type="entry name" value="CALCIUM UNIPORTER PROTEIN"/>
    <property type="match status" value="1"/>
</dbReference>